<dbReference type="PROSITE" id="PS51898">
    <property type="entry name" value="TYR_RECOMBINASE"/>
    <property type="match status" value="1"/>
</dbReference>
<protein>
    <recommendedName>
        <fullName evidence="3">Tyr recombinase domain-containing protein</fullName>
    </recommendedName>
</protein>
<dbReference type="PANTHER" id="PTHR30349">
    <property type="entry name" value="PHAGE INTEGRASE-RELATED"/>
    <property type="match status" value="1"/>
</dbReference>
<keyword evidence="2" id="KW-0233">DNA recombination</keyword>
<evidence type="ECO:0000259" key="3">
    <source>
        <dbReference type="PROSITE" id="PS51898"/>
    </source>
</evidence>
<dbReference type="Gene3D" id="1.10.443.10">
    <property type="entry name" value="Intergrase catalytic core"/>
    <property type="match status" value="1"/>
</dbReference>
<dbReference type="GO" id="GO:0003677">
    <property type="term" value="F:DNA binding"/>
    <property type="evidence" value="ECO:0007669"/>
    <property type="project" value="UniProtKB-KW"/>
</dbReference>
<reference evidence="4" key="1">
    <citation type="journal article" date="2014" name="Front. Microbiol.">
        <title>High frequency of phylogenetically diverse reductive dehalogenase-homologous genes in deep subseafloor sedimentary metagenomes.</title>
        <authorList>
            <person name="Kawai M."/>
            <person name="Futagami T."/>
            <person name="Toyoda A."/>
            <person name="Takaki Y."/>
            <person name="Nishi S."/>
            <person name="Hori S."/>
            <person name="Arai W."/>
            <person name="Tsubouchi T."/>
            <person name="Morono Y."/>
            <person name="Uchiyama I."/>
            <person name="Ito T."/>
            <person name="Fujiyama A."/>
            <person name="Inagaki F."/>
            <person name="Takami H."/>
        </authorList>
    </citation>
    <scope>NUCLEOTIDE SEQUENCE</scope>
    <source>
        <strain evidence="4">Expedition CK06-06</strain>
    </source>
</reference>
<dbReference type="Pfam" id="PF00589">
    <property type="entry name" value="Phage_integrase"/>
    <property type="match status" value="1"/>
</dbReference>
<accession>X1UKD5</accession>
<dbReference type="PANTHER" id="PTHR30349:SF41">
    <property type="entry name" value="INTEGRASE_RECOMBINASE PROTEIN MJ0367-RELATED"/>
    <property type="match status" value="1"/>
</dbReference>
<dbReference type="GO" id="GO:0006310">
    <property type="term" value="P:DNA recombination"/>
    <property type="evidence" value="ECO:0007669"/>
    <property type="project" value="UniProtKB-KW"/>
</dbReference>
<evidence type="ECO:0000313" key="4">
    <source>
        <dbReference type="EMBL" id="GAI92824.1"/>
    </source>
</evidence>
<evidence type="ECO:0000256" key="1">
    <source>
        <dbReference type="ARBA" id="ARBA00023125"/>
    </source>
</evidence>
<dbReference type="AlphaFoldDB" id="X1UKD5"/>
<dbReference type="InterPro" id="IPR013762">
    <property type="entry name" value="Integrase-like_cat_sf"/>
</dbReference>
<dbReference type="EMBL" id="BARW01023189">
    <property type="protein sequence ID" value="GAI92824.1"/>
    <property type="molecule type" value="Genomic_DNA"/>
</dbReference>
<dbReference type="GO" id="GO:0015074">
    <property type="term" value="P:DNA integration"/>
    <property type="evidence" value="ECO:0007669"/>
    <property type="project" value="InterPro"/>
</dbReference>
<organism evidence="4">
    <name type="scientific">marine sediment metagenome</name>
    <dbReference type="NCBI Taxonomy" id="412755"/>
    <lineage>
        <taxon>unclassified sequences</taxon>
        <taxon>metagenomes</taxon>
        <taxon>ecological metagenomes</taxon>
    </lineage>
</organism>
<dbReference type="InterPro" id="IPR002104">
    <property type="entry name" value="Integrase_catalytic"/>
</dbReference>
<feature type="non-terminal residue" evidence="4">
    <location>
        <position position="1"/>
    </location>
</feature>
<proteinExistence type="predicted"/>
<feature type="domain" description="Tyr recombinase" evidence="3">
    <location>
        <begin position="79"/>
        <end position="258"/>
    </location>
</feature>
<evidence type="ECO:0000256" key="2">
    <source>
        <dbReference type="ARBA" id="ARBA00023172"/>
    </source>
</evidence>
<dbReference type="InterPro" id="IPR050090">
    <property type="entry name" value="Tyrosine_recombinase_XerCD"/>
</dbReference>
<sequence length="266" mass="31882">NYFNYQGHIFEIDISVLLDYHNYLKKLKKISLNTKKNKWTILVSFLNFTMEYYFKYGFIVKIPSKTINWNGNHKIANTNKNTIITLGEIEKLLKYFGEGNFKHYVIFRLFTETGMRKGELIKAKLSNVNFKYRHVKIEDGKTGLKYYGFTEKFAQKLRLYVNMREELKVDYDNLFLTHSFKPYSNRPFNLFLKIACEKLGIEKNITTHTFRRSINTHRKKLKKCPNEICKRLLGHKTIDVNEASYTIYDFEDLIELYDQYNPYENL</sequence>
<comment type="caution">
    <text evidence="4">The sequence shown here is derived from an EMBL/GenBank/DDBJ whole genome shotgun (WGS) entry which is preliminary data.</text>
</comment>
<name>X1UKD5_9ZZZZ</name>
<gene>
    <name evidence="4" type="ORF">S12H4_38514</name>
</gene>
<dbReference type="InterPro" id="IPR011010">
    <property type="entry name" value="DNA_brk_join_enz"/>
</dbReference>
<keyword evidence="1" id="KW-0238">DNA-binding</keyword>
<feature type="non-terminal residue" evidence="4">
    <location>
        <position position="266"/>
    </location>
</feature>
<dbReference type="SUPFAM" id="SSF56349">
    <property type="entry name" value="DNA breaking-rejoining enzymes"/>
    <property type="match status" value="1"/>
</dbReference>